<dbReference type="RefSeq" id="WP_139210607.1">
    <property type="nucleotide sequence ID" value="NZ_CP076607.1"/>
</dbReference>
<organism evidence="1 2">
    <name type="scientific">Paenibacillus sophorae</name>
    <dbReference type="NCBI Taxonomy" id="1333845"/>
    <lineage>
        <taxon>Bacteria</taxon>
        <taxon>Bacillati</taxon>
        <taxon>Bacillota</taxon>
        <taxon>Bacilli</taxon>
        <taxon>Bacillales</taxon>
        <taxon>Paenibacillaceae</taxon>
        <taxon>Paenibacillus</taxon>
    </lineage>
</organism>
<name>A0ABX8HAF3_9BACL</name>
<accession>A0ABX8HAF3</accession>
<gene>
    <name evidence="1" type="ORF">KP014_25500</name>
</gene>
<evidence type="ECO:0000313" key="2">
    <source>
        <dbReference type="Proteomes" id="UP000683429"/>
    </source>
</evidence>
<proteinExistence type="predicted"/>
<dbReference type="Proteomes" id="UP000683429">
    <property type="component" value="Chromosome"/>
</dbReference>
<keyword evidence="2" id="KW-1185">Reference proteome</keyword>
<evidence type="ECO:0000313" key="1">
    <source>
        <dbReference type="EMBL" id="QWU15204.1"/>
    </source>
</evidence>
<reference evidence="1 2" key="1">
    <citation type="submission" date="2021-06" db="EMBL/GenBank/DDBJ databases">
        <title>Whole genome sequence of Paenibacillus sophorae DSM23020 for comparative genomics.</title>
        <authorList>
            <person name="Kim M.-J."/>
            <person name="Lee G."/>
            <person name="Shin J.-H."/>
        </authorList>
    </citation>
    <scope>NUCLEOTIDE SEQUENCE [LARGE SCALE GENOMIC DNA]</scope>
    <source>
        <strain evidence="1 2">DSM 23020</strain>
    </source>
</reference>
<sequence length="115" mass="12432">MGKKDNGSFISHWRIGASEQMTSERPLTSLLGMQCPDVSGNLLRFRRPKRKTPLSLSKATPARSPCNGPNVHTGFALAYRMRAAAEADGTAALGRSINRQIGAEADIHPNIMVNS</sequence>
<protein>
    <submittedName>
        <fullName evidence="1">Uncharacterized protein</fullName>
    </submittedName>
</protein>
<dbReference type="EMBL" id="CP076607">
    <property type="protein sequence ID" value="QWU15204.1"/>
    <property type="molecule type" value="Genomic_DNA"/>
</dbReference>